<proteinExistence type="predicted"/>
<feature type="chain" id="PRO_5012792313" description="WG repeat-containing protein" evidence="1">
    <location>
        <begin position="17"/>
        <end position="625"/>
    </location>
</feature>
<reference evidence="2 3" key="1">
    <citation type="submission" date="2016-11" db="EMBL/GenBank/DDBJ databases">
        <title>Complete Genome Sequence of Bradyrhizobium sp. strain J5, an isolated from soybean nodule in Hokkaido.</title>
        <authorList>
            <person name="Kanehara K."/>
        </authorList>
    </citation>
    <scope>NUCLEOTIDE SEQUENCE [LARGE SCALE GENOMIC DNA]</scope>
    <source>
        <strain evidence="2 3">J5</strain>
    </source>
</reference>
<dbReference type="EMBL" id="CP017637">
    <property type="protein sequence ID" value="APG08755.1"/>
    <property type="molecule type" value="Genomic_DNA"/>
</dbReference>
<protein>
    <recommendedName>
        <fullName evidence="4">WG repeat-containing protein</fullName>
    </recommendedName>
</protein>
<sequence length="625" mass="68308">MAAIVAALAFTTMVNAQNVSQPNAGDRPPAPLLPAGKVIFDAAVARANQSTNGFGSPPSFPLPSCGFPHGLCGAVNRDGTLAVPPEYDWVDTFHEGRALVRSNGRYGYVDTSGRVIAEPQYPIADRFSRGFAQIDVGGRSGLIDLDGKTALEPKFGYVVPFTERVFFATERRTTSEGIAGTEQFIHGIFELFGAIADSRTIAAAGKWGLVDRSGAWLVPPSLDAILPYDTDSSALMLARVESGWGAIRPDGSWELEPKFQHLGSFVDGMASAKINDRWGFIDRSGRFKIEPKFESVHQFSRDARFTPARLKGRSGLINRSGEWVVQPQYENIFLKETTKGSWDIQNEKKHGLLDEDAKVVVPPSFDLAFGRCANGRIVGEIDKKPRILDEDGRPIEPQEGELSRPVTCDGPYILKIGDKFAYASADLTPMTSQRFDRAGPFYNSVAVAGLGDKFGLLRADATWAVEPIFDAISPGLPNGSVLARAGDRNGIIDASTGAWITTQRFERICHIRPDMAMAFEDGRRGILDAHGSWLIKPRDGRIGIRLQDGLVPAQSGERWGFADVEGTLAIEARYDAPTFFDRGINWARTGEAWCPIDRRGQPIEGLQCQPSDPLKRQFGVFACQL</sequence>
<evidence type="ECO:0000256" key="1">
    <source>
        <dbReference type="SAM" id="SignalP"/>
    </source>
</evidence>
<feature type="signal peptide" evidence="1">
    <location>
        <begin position="1"/>
        <end position="16"/>
    </location>
</feature>
<dbReference type="PANTHER" id="PTHR37841">
    <property type="entry name" value="GLR2918 PROTEIN"/>
    <property type="match status" value="1"/>
</dbReference>
<accession>A0A1L3F618</accession>
<name>A0A1L3F618_BRAJP</name>
<dbReference type="SUPFAM" id="SSF69360">
    <property type="entry name" value="Cell wall binding repeat"/>
    <property type="match status" value="1"/>
</dbReference>
<evidence type="ECO:0000313" key="3">
    <source>
        <dbReference type="Proteomes" id="UP000181962"/>
    </source>
</evidence>
<organism evidence="2 3">
    <name type="scientific">Bradyrhizobium japonicum</name>
    <dbReference type="NCBI Taxonomy" id="375"/>
    <lineage>
        <taxon>Bacteria</taxon>
        <taxon>Pseudomonadati</taxon>
        <taxon>Pseudomonadota</taxon>
        <taxon>Alphaproteobacteria</taxon>
        <taxon>Hyphomicrobiales</taxon>
        <taxon>Nitrobacteraceae</taxon>
        <taxon>Bradyrhizobium</taxon>
    </lineage>
</organism>
<keyword evidence="1" id="KW-0732">Signal</keyword>
<dbReference type="Proteomes" id="UP000181962">
    <property type="component" value="Chromosome"/>
</dbReference>
<dbReference type="InterPro" id="IPR032774">
    <property type="entry name" value="WG_beta_rep"/>
</dbReference>
<dbReference type="PANTHER" id="PTHR37841:SF1">
    <property type="entry name" value="DUF3298 DOMAIN-CONTAINING PROTEIN"/>
    <property type="match status" value="1"/>
</dbReference>
<evidence type="ECO:0008006" key="4">
    <source>
        <dbReference type="Google" id="ProtNLM"/>
    </source>
</evidence>
<evidence type="ECO:0000313" key="2">
    <source>
        <dbReference type="EMBL" id="APG08755.1"/>
    </source>
</evidence>
<gene>
    <name evidence="2" type="ORF">BKD09_10465</name>
</gene>
<dbReference type="AlphaFoldDB" id="A0A1L3F618"/>
<dbReference type="Pfam" id="PF14903">
    <property type="entry name" value="WG_beta_rep"/>
    <property type="match status" value="5"/>
</dbReference>